<dbReference type="Pfam" id="PF00728">
    <property type="entry name" value="Glyco_hydro_20"/>
    <property type="match status" value="1"/>
</dbReference>
<protein>
    <recommendedName>
        <fullName evidence="3">beta-N-acetylhexosaminidase</fullName>
        <ecNumber evidence="3">3.2.1.52</ecNumber>
    </recommendedName>
</protein>
<evidence type="ECO:0000256" key="2">
    <source>
        <dbReference type="ARBA" id="ARBA00006285"/>
    </source>
</evidence>
<feature type="signal peptide" evidence="6">
    <location>
        <begin position="1"/>
        <end position="24"/>
    </location>
</feature>
<keyword evidence="9" id="KW-1185">Reference proteome</keyword>
<feature type="active site" description="Proton donor" evidence="5">
    <location>
        <position position="202"/>
    </location>
</feature>
<dbReference type="Proteomes" id="UP000318815">
    <property type="component" value="Unassembled WGS sequence"/>
</dbReference>
<gene>
    <name evidence="8" type="ORF">FEF09_15260</name>
</gene>
<feature type="chain" id="PRO_5022693177" description="beta-N-acetylhexosaminidase" evidence="6">
    <location>
        <begin position="25"/>
        <end position="389"/>
    </location>
</feature>
<evidence type="ECO:0000259" key="7">
    <source>
        <dbReference type="Pfam" id="PF00728"/>
    </source>
</evidence>
<dbReference type="AlphaFoldDB" id="A0A5C6LSB3"/>
<evidence type="ECO:0000256" key="4">
    <source>
        <dbReference type="ARBA" id="ARBA00022801"/>
    </source>
</evidence>
<accession>A0A5C6LSB3</accession>
<organism evidence="8 9">
    <name type="scientific">Chitinophaga pinensis</name>
    <dbReference type="NCBI Taxonomy" id="79329"/>
    <lineage>
        <taxon>Bacteria</taxon>
        <taxon>Pseudomonadati</taxon>
        <taxon>Bacteroidota</taxon>
        <taxon>Chitinophagia</taxon>
        <taxon>Chitinophagales</taxon>
        <taxon>Chitinophagaceae</taxon>
        <taxon>Chitinophaga</taxon>
    </lineage>
</organism>
<evidence type="ECO:0000256" key="5">
    <source>
        <dbReference type="PIRSR" id="PIRSR625705-1"/>
    </source>
</evidence>
<evidence type="ECO:0000256" key="6">
    <source>
        <dbReference type="SAM" id="SignalP"/>
    </source>
</evidence>
<name>A0A5C6LSB3_9BACT</name>
<feature type="domain" description="Glycoside hydrolase family 20 catalytic" evidence="7">
    <location>
        <begin position="46"/>
        <end position="306"/>
    </location>
</feature>
<evidence type="ECO:0000256" key="1">
    <source>
        <dbReference type="ARBA" id="ARBA00001231"/>
    </source>
</evidence>
<dbReference type="Gene3D" id="3.20.20.80">
    <property type="entry name" value="Glycosidases"/>
    <property type="match status" value="1"/>
</dbReference>
<dbReference type="EMBL" id="VOHS01000014">
    <property type="protein sequence ID" value="TWV99573.1"/>
    <property type="molecule type" value="Genomic_DNA"/>
</dbReference>
<dbReference type="GO" id="GO:0005975">
    <property type="term" value="P:carbohydrate metabolic process"/>
    <property type="evidence" value="ECO:0007669"/>
    <property type="project" value="InterPro"/>
</dbReference>
<comment type="similarity">
    <text evidence="2">Belongs to the glycosyl hydrolase 20 family.</text>
</comment>
<dbReference type="SUPFAM" id="SSF51445">
    <property type="entry name" value="(Trans)glycosidases"/>
    <property type="match status" value="1"/>
</dbReference>
<dbReference type="InterPro" id="IPR017853">
    <property type="entry name" value="GH"/>
</dbReference>
<keyword evidence="6" id="KW-0732">Signal</keyword>
<dbReference type="EC" id="3.2.1.52" evidence="3"/>
<proteinExistence type="inferred from homology"/>
<dbReference type="InterPro" id="IPR015883">
    <property type="entry name" value="Glyco_hydro_20_cat"/>
</dbReference>
<dbReference type="GO" id="GO:0030203">
    <property type="term" value="P:glycosaminoglycan metabolic process"/>
    <property type="evidence" value="ECO:0007669"/>
    <property type="project" value="TreeGrafter"/>
</dbReference>
<evidence type="ECO:0000313" key="9">
    <source>
        <dbReference type="Proteomes" id="UP000318815"/>
    </source>
</evidence>
<evidence type="ECO:0000256" key="3">
    <source>
        <dbReference type="ARBA" id="ARBA00012663"/>
    </source>
</evidence>
<sequence>MLKATFMRNVLLLCLLGAALTAFRASSSRQTTLSNAPVPDSILPVRGFCIGAPRKPALDAFIKFIKEELAPRKVNTLVLRIEYNYQYESYPELRDSAALSKADIKKLVQVCRQNGISLIPQLNLLGHQSWASHTNNLLVKYPQFDETPWVKMPEKYEWPNADGLYCKSYCPLHPDVHAVVFKLMDELCDVFESKAYHAGLDEVFYIGESKCPRCGGRDKAELFAGEVTLLRNHLAEKGRSLWIWGDRLIDGKTTGIGMWEGSLNNTYRAIDMIPKDVVICDWHYDRPDKTPVYFAMKGLKVITCPWRKPEFASVQLKDMLDFRATSTPIMKDRYQGMMQTVWSGAEDFMDEYYGRKAPRAEQSGKPVDTLHTQSRCFRQLYDDIAKATL</sequence>
<dbReference type="GO" id="GO:0016020">
    <property type="term" value="C:membrane"/>
    <property type="evidence" value="ECO:0007669"/>
    <property type="project" value="TreeGrafter"/>
</dbReference>
<comment type="caution">
    <text evidence="8">The sequence shown here is derived from an EMBL/GenBank/DDBJ whole genome shotgun (WGS) entry which is preliminary data.</text>
</comment>
<evidence type="ECO:0000313" key="8">
    <source>
        <dbReference type="EMBL" id="TWV99573.1"/>
    </source>
</evidence>
<dbReference type="PANTHER" id="PTHR22600">
    <property type="entry name" value="BETA-HEXOSAMINIDASE"/>
    <property type="match status" value="1"/>
</dbReference>
<reference evidence="8 9" key="1">
    <citation type="submission" date="2019-08" db="EMBL/GenBank/DDBJ databases">
        <title>Whole genome sequencing of chitin degrading bacteria Chitinophaga pinensis YS16.</title>
        <authorList>
            <person name="Singh R.P."/>
            <person name="Manchanda G."/>
            <person name="Maurya I.K."/>
            <person name="Joshi N.K."/>
            <person name="Srivastava A.K."/>
        </authorList>
    </citation>
    <scope>NUCLEOTIDE SEQUENCE [LARGE SCALE GENOMIC DNA]</scope>
    <source>
        <strain evidence="8 9">YS-16</strain>
    </source>
</reference>
<comment type="catalytic activity">
    <reaction evidence="1">
        <text>Hydrolysis of terminal non-reducing N-acetyl-D-hexosamine residues in N-acetyl-beta-D-hexosaminides.</text>
        <dbReference type="EC" id="3.2.1.52"/>
    </reaction>
</comment>
<dbReference type="GO" id="GO:0004563">
    <property type="term" value="F:beta-N-acetylhexosaminidase activity"/>
    <property type="evidence" value="ECO:0007669"/>
    <property type="project" value="UniProtKB-EC"/>
</dbReference>
<keyword evidence="4 8" id="KW-0378">Hydrolase</keyword>
<dbReference type="PANTHER" id="PTHR22600:SF57">
    <property type="entry name" value="BETA-N-ACETYLHEXOSAMINIDASE"/>
    <property type="match status" value="1"/>
</dbReference>
<dbReference type="InterPro" id="IPR025705">
    <property type="entry name" value="Beta_hexosaminidase_sua/sub"/>
</dbReference>
<dbReference type="OrthoDB" id="9810898at2"/>